<dbReference type="KEGG" id="hazt:108676619"/>
<evidence type="ECO:0000313" key="2">
    <source>
        <dbReference type="Proteomes" id="UP000694843"/>
    </source>
</evidence>
<dbReference type="Proteomes" id="UP000694843">
    <property type="component" value="Unplaced"/>
</dbReference>
<reference evidence="3" key="1">
    <citation type="submission" date="2025-08" db="UniProtKB">
        <authorList>
            <consortium name="RefSeq"/>
        </authorList>
    </citation>
    <scope>IDENTIFICATION</scope>
    <source>
        <tissue evidence="3">Whole organism</tissue>
    </source>
</reference>
<keyword evidence="2" id="KW-1185">Reference proteome</keyword>
<gene>
    <name evidence="3" type="primary">LOC108676619</name>
</gene>
<dbReference type="GeneID" id="108676619"/>
<feature type="chain" id="PRO_5037356040" evidence="1">
    <location>
        <begin position="31"/>
        <end position="177"/>
    </location>
</feature>
<proteinExistence type="predicted"/>
<accession>A0A8B7P2H7</accession>
<feature type="signal peptide" evidence="1">
    <location>
        <begin position="1"/>
        <end position="30"/>
    </location>
</feature>
<name>A0A8B7P2H7_HYAAZ</name>
<evidence type="ECO:0000256" key="1">
    <source>
        <dbReference type="SAM" id="SignalP"/>
    </source>
</evidence>
<dbReference type="RefSeq" id="XP_018020222.2">
    <property type="nucleotide sequence ID" value="XM_018164733.2"/>
</dbReference>
<organism evidence="2 3">
    <name type="scientific">Hyalella azteca</name>
    <name type="common">Amphipod</name>
    <dbReference type="NCBI Taxonomy" id="294128"/>
    <lineage>
        <taxon>Eukaryota</taxon>
        <taxon>Metazoa</taxon>
        <taxon>Ecdysozoa</taxon>
        <taxon>Arthropoda</taxon>
        <taxon>Crustacea</taxon>
        <taxon>Multicrustacea</taxon>
        <taxon>Malacostraca</taxon>
        <taxon>Eumalacostraca</taxon>
        <taxon>Peracarida</taxon>
        <taxon>Amphipoda</taxon>
        <taxon>Senticaudata</taxon>
        <taxon>Talitrida</taxon>
        <taxon>Talitroidea</taxon>
        <taxon>Hyalellidae</taxon>
        <taxon>Hyalella</taxon>
    </lineage>
</organism>
<protein>
    <submittedName>
        <fullName evidence="3">Keratin-associated protein 21-1</fullName>
    </submittedName>
</protein>
<dbReference type="AlphaFoldDB" id="A0A8B7P2H7"/>
<evidence type="ECO:0000313" key="3">
    <source>
        <dbReference type="RefSeq" id="XP_018020222.2"/>
    </source>
</evidence>
<keyword evidence="1" id="KW-0732">Signal</keyword>
<sequence length="177" mass="17755">MHSHLVCRLENMARMLSLAVVALTVVVAAATYDSSSVGHGGLVSTSYSTGGYGSGGFGNRLGSGLSYITRGQPIHLGSSISHGYDLGGFGNGFGHGYGNLYGNGYGNGFGSLYGNGFGSGYGSGYGIGYGNGFGNGFGGSYIPGGYGYGGIGFNNGFNRGFGGFGGNYLGSSYSTSY</sequence>